<dbReference type="InterPro" id="IPR022689">
    <property type="entry name" value="Iron_dep_repressor"/>
</dbReference>
<dbReference type="InterPro" id="IPR036421">
    <property type="entry name" value="Fe_dep_repressor_sf"/>
</dbReference>
<accession>A0AAP2W5Y8</accession>
<dbReference type="InterPro" id="IPR050536">
    <property type="entry name" value="DtxR_MntR_Metal-Reg"/>
</dbReference>
<gene>
    <name evidence="9" type="ORF">CUJ83_06545</name>
</gene>
<dbReference type="GO" id="GO:0003700">
    <property type="term" value="F:DNA-binding transcription factor activity"/>
    <property type="evidence" value="ECO:0007669"/>
    <property type="project" value="InterPro"/>
</dbReference>
<dbReference type="PANTHER" id="PTHR33238">
    <property type="entry name" value="IRON (METAL) DEPENDENT REPRESSOR, DTXR FAMILY"/>
    <property type="match status" value="1"/>
</dbReference>
<dbReference type="InterPro" id="IPR008988">
    <property type="entry name" value="Transcriptional_repressor_C"/>
</dbReference>
<dbReference type="SMART" id="SM00899">
    <property type="entry name" value="FeoA"/>
    <property type="match status" value="1"/>
</dbReference>
<dbReference type="InterPro" id="IPR036388">
    <property type="entry name" value="WH-like_DNA-bd_sf"/>
</dbReference>
<evidence type="ECO:0000256" key="3">
    <source>
        <dbReference type="ARBA" id="ARBA00011738"/>
    </source>
</evidence>
<dbReference type="InterPro" id="IPR038157">
    <property type="entry name" value="FeoA_core_dom"/>
</dbReference>
<dbReference type="AlphaFoldDB" id="A0AAP2W5Y8"/>
<dbReference type="GO" id="GO:0005737">
    <property type="term" value="C:cytoplasm"/>
    <property type="evidence" value="ECO:0007669"/>
    <property type="project" value="UniProtKB-SubCell"/>
</dbReference>
<feature type="domain" description="HTH dtxR-type" evidence="8">
    <location>
        <begin position="1"/>
        <end position="63"/>
    </location>
</feature>
<keyword evidence="5" id="KW-0805">Transcription regulation</keyword>
<keyword evidence="7" id="KW-0804">Transcription</keyword>
<dbReference type="Pfam" id="PF02742">
    <property type="entry name" value="Fe_dep_repr_C"/>
    <property type="match status" value="1"/>
</dbReference>
<dbReference type="SUPFAM" id="SSF50037">
    <property type="entry name" value="C-terminal domain of transcriptional repressors"/>
    <property type="match status" value="1"/>
</dbReference>
<keyword evidence="6" id="KW-0238">DNA-binding</keyword>
<dbReference type="GO" id="GO:0003677">
    <property type="term" value="F:DNA binding"/>
    <property type="evidence" value="ECO:0007669"/>
    <property type="project" value="UniProtKB-KW"/>
</dbReference>
<comment type="similarity">
    <text evidence="2">Belongs to the DtxR/MntR family.</text>
</comment>
<dbReference type="SUPFAM" id="SSF47979">
    <property type="entry name" value="Iron-dependent repressor protein, dimerization domain"/>
    <property type="match status" value="1"/>
</dbReference>
<comment type="subcellular location">
    <subcellularLocation>
        <location evidence="1">Cytoplasm</location>
    </subcellularLocation>
</comment>
<evidence type="ECO:0000256" key="2">
    <source>
        <dbReference type="ARBA" id="ARBA00007871"/>
    </source>
</evidence>
<dbReference type="InterPro" id="IPR007167">
    <property type="entry name" value="Fe-transptr_FeoA-like"/>
</dbReference>
<evidence type="ECO:0000313" key="9">
    <source>
        <dbReference type="EMBL" id="MCD1294657.1"/>
    </source>
</evidence>
<dbReference type="RefSeq" id="WP_230741491.1">
    <property type="nucleotide sequence ID" value="NZ_PGCK01000004.1"/>
</dbReference>
<dbReference type="Gene3D" id="1.10.60.10">
    <property type="entry name" value="Iron dependent repressor, metal binding and dimerisation domain"/>
    <property type="match status" value="1"/>
</dbReference>
<comment type="caution">
    <text evidence="9">The sequence shown here is derived from an EMBL/GenBank/DDBJ whole genome shotgun (WGS) entry which is preliminary data.</text>
</comment>
<protein>
    <submittedName>
        <fullName evidence="9">Metal-dependent transcriptional regulator</fullName>
    </submittedName>
</protein>
<organism evidence="9 10">
    <name type="scientific">Methanooceanicella nereidis</name>
    <dbReference type="NCBI Taxonomy" id="2052831"/>
    <lineage>
        <taxon>Archaea</taxon>
        <taxon>Methanobacteriati</taxon>
        <taxon>Methanobacteriota</taxon>
        <taxon>Stenosarchaea group</taxon>
        <taxon>Methanomicrobia</taxon>
        <taxon>Methanocellales</taxon>
        <taxon>Methanocellaceae</taxon>
        <taxon>Methanooceanicella</taxon>
    </lineage>
</organism>
<dbReference type="GO" id="GO:0046983">
    <property type="term" value="F:protein dimerization activity"/>
    <property type="evidence" value="ECO:0007669"/>
    <property type="project" value="InterPro"/>
</dbReference>
<evidence type="ECO:0000256" key="5">
    <source>
        <dbReference type="ARBA" id="ARBA00023015"/>
    </source>
</evidence>
<keyword evidence="4" id="KW-0408">Iron</keyword>
<dbReference type="Pfam" id="PF01325">
    <property type="entry name" value="Fe_dep_repress"/>
    <property type="match status" value="1"/>
</dbReference>
<sequence>MKKNVVEEYLETILYLTRDGKKAKTKDIADILKIKPPSVTEMLLKLQEEGYVDYEPYSGASLTEKGMEKGINIARKHQLLEKFLVDNLGVDADRAHREACEMEHAISDATTEKLCEYLGHPRFCPDENPITMGECCEKDNGSIPLTDLKEGEMAVIKVVRIDENNIGQHLMSLGFLPDVSICIRKRIPANGLLVRIKGTEIAIGRDIAEKIFVIKATA</sequence>
<evidence type="ECO:0000256" key="6">
    <source>
        <dbReference type="ARBA" id="ARBA00023125"/>
    </source>
</evidence>
<name>A0AAP2W5Y8_9EURY</name>
<dbReference type="SUPFAM" id="SSF46785">
    <property type="entry name" value="Winged helix' DNA-binding domain"/>
    <property type="match status" value="1"/>
</dbReference>
<keyword evidence="10" id="KW-1185">Reference proteome</keyword>
<reference evidence="9 10" key="1">
    <citation type="submission" date="2017-11" db="EMBL/GenBank/DDBJ databases">
        <title>Isolation and Characterization of Family Methanocellaceae Species from Potential Methane Hydrate Area Offshore Southwestern Taiwan.</title>
        <authorList>
            <person name="Zhang W.-L."/>
            <person name="Chen W.-C."/>
            <person name="Lai M.-C."/>
            <person name="Chen S.-C."/>
        </authorList>
    </citation>
    <scope>NUCLEOTIDE SEQUENCE [LARGE SCALE GENOMIC DNA]</scope>
    <source>
        <strain evidence="9 10">CWC-04</strain>
    </source>
</reference>
<dbReference type="InterPro" id="IPR001367">
    <property type="entry name" value="Fe_dep_repressor"/>
</dbReference>
<dbReference type="InterPro" id="IPR036390">
    <property type="entry name" value="WH_DNA-bd_sf"/>
</dbReference>
<proteinExistence type="inferred from homology"/>
<evidence type="ECO:0000256" key="7">
    <source>
        <dbReference type="ARBA" id="ARBA00023163"/>
    </source>
</evidence>
<evidence type="ECO:0000259" key="8">
    <source>
        <dbReference type="PROSITE" id="PS50944"/>
    </source>
</evidence>
<dbReference type="Gene3D" id="1.10.10.10">
    <property type="entry name" value="Winged helix-like DNA-binding domain superfamily/Winged helix DNA-binding domain"/>
    <property type="match status" value="1"/>
</dbReference>
<dbReference type="InterPro" id="IPR022687">
    <property type="entry name" value="HTH_DTXR"/>
</dbReference>
<dbReference type="Pfam" id="PF04023">
    <property type="entry name" value="FeoA"/>
    <property type="match status" value="1"/>
</dbReference>
<comment type="subunit">
    <text evidence="3">Homodimer.</text>
</comment>
<dbReference type="Gene3D" id="2.30.30.90">
    <property type="match status" value="1"/>
</dbReference>
<dbReference type="PANTHER" id="PTHR33238:SF7">
    <property type="entry name" value="IRON-DEPENDENT TRANSCRIPTIONAL REGULATOR"/>
    <property type="match status" value="1"/>
</dbReference>
<evidence type="ECO:0000313" key="10">
    <source>
        <dbReference type="Proteomes" id="UP001320159"/>
    </source>
</evidence>
<dbReference type="SMART" id="SM00529">
    <property type="entry name" value="HTH_DTXR"/>
    <property type="match status" value="1"/>
</dbReference>
<dbReference type="PROSITE" id="PS50944">
    <property type="entry name" value="HTH_DTXR"/>
    <property type="match status" value="1"/>
</dbReference>
<dbReference type="EMBL" id="PGCK01000004">
    <property type="protein sequence ID" value="MCD1294657.1"/>
    <property type="molecule type" value="Genomic_DNA"/>
</dbReference>
<dbReference type="Proteomes" id="UP001320159">
    <property type="component" value="Unassembled WGS sequence"/>
</dbReference>
<dbReference type="GO" id="GO:0046914">
    <property type="term" value="F:transition metal ion binding"/>
    <property type="evidence" value="ECO:0007669"/>
    <property type="project" value="InterPro"/>
</dbReference>
<evidence type="ECO:0000256" key="1">
    <source>
        <dbReference type="ARBA" id="ARBA00004496"/>
    </source>
</evidence>
<evidence type="ECO:0000256" key="4">
    <source>
        <dbReference type="ARBA" id="ARBA00023004"/>
    </source>
</evidence>